<dbReference type="KEGG" id="cex:CSE_12270"/>
<organism evidence="2 3">
    <name type="scientific">Caldisericum exile (strain DSM 21853 / NBRC 104410 / AZM16c01)</name>
    <dbReference type="NCBI Taxonomy" id="511051"/>
    <lineage>
        <taxon>Bacteria</taxon>
        <taxon>Pseudomonadati</taxon>
        <taxon>Caldisericota/Cryosericota group</taxon>
        <taxon>Caldisericota</taxon>
        <taxon>Caldisericia</taxon>
        <taxon>Caldisericales</taxon>
        <taxon>Caldisericaceae</taxon>
        <taxon>Caldisericum</taxon>
    </lineage>
</organism>
<dbReference type="InterPro" id="IPR036397">
    <property type="entry name" value="RNaseH_sf"/>
</dbReference>
<dbReference type="PROSITE" id="PS50994">
    <property type="entry name" value="INTEGRASE"/>
    <property type="match status" value="1"/>
</dbReference>
<dbReference type="SUPFAM" id="SSF53098">
    <property type="entry name" value="Ribonuclease H-like"/>
    <property type="match status" value="1"/>
</dbReference>
<evidence type="ECO:0000313" key="2">
    <source>
        <dbReference type="EMBL" id="BAL81353.1"/>
    </source>
</evidence>
<dbReference type="InterPro" id="IPR001584">
    <property type="entry name" value="Integrase_cat-core"/>
</dbReference>
<evidence type="ECO:0000313" key="3">
    <source>
        <dbReference type="Proteomes" id="UP000004793"/>
    </source>
</evidence>
<dbReference type="InterPro" id="IPR012337">
    <property type="entry name" value="RNaseH-like_sf"/>
</dbReference>
<sequence length="116" mass="13620">MGVTYYQFTAIDKHSGLVFAKVYENKTSRNTKLFIKEDIKYFGFSVAKVQTDNGTEFMGEFDKYLNELGIGYYYNYLRKPKTNDNVERVIRTIGEELWFIEGINYTIDHLNNSTIL</sequence>
<reference evidence="2 3" key="1">
    <citation type="submission" date="2011-01" db="EMBL/GenBank/DDBJ databases">
        <title>Whole genome sequence of Caldisericum exile AZM16c01.</title>
        <authorList>
            <person name="Narita-Yamada S."/>
            <person name="Kawakoshi A."/>
            <person name="Nakamura S."/>
            <person name="Sasagawa M."/>
            <person name="Fukada J."/>
            <person name="Sekine M."/>
            <person name="Kato Y."/>
            <person name="Fukai R."/>
            <person name="Sasaki K."/>
            <person name="Hanamaki A."/>
            <person name="Narita H."/>
            <person name="Konno Y."/>
            <person name="Mori K."/>
            <person name="Yamazaki S."/>
            <person name="Suzuki K."/>
            <person name="Fujita N."/>
        </authorList>
    </citation>
    <scope>NUCLEOTIDE SEQUENCE [LARGE SCALE GENOMIC DNA]</scope>
    <source>
        <strain evidence="3">DSM 21853 / NBRC 104410 / AZM16c01</strain>
    </source>
</reference>
<name>A0A7U6GFA7_CALEA</name>
<dbReference type="GO" id="GO:0015074">
    <property type="term" value="P:DNA integration"/>
    <property type="evidence" value="ECO:0007669"/>
    <property type="project" value="InterPro"/>
</dbReference>
<protein>
    <recommendedName>
        <fullName evidence="1">Integrase catalytic domain-containing protein</fullName>
    </recommendedName>
</protein>
<keyword evidence="3" id="KW-1185">Reference proteome</keyword>
<dbReference type="RefSeq" id="WP_014453749.1">
    <property type="nucleotide sequence ID" value="NC_017096.1"/>
</dbReference>
<dbReference type="Gene3D" id="3.30.420.10">
    <property type="entry name" value="Ribonuclease H-like superfamily/Ribonuclease H"/>
    <property type="match status" value="1"/>
</dbReference>
<dbReference type="GO" id="GO:0003676">
    <property type="term" value="F:nucleic acid binding"/>
    <property type="evidence" value="ECO:0007669"/>
    <property type="project" value="InterPro"/>
</dbReference>
<gene>
    <name evidence="2" type="ordered locus">CSE_12270</name>
</gene>
<dbReference type="Pfam" id="PF00665">
    <property type="entry name" value="rve"/>
    <property type="match status" value="1"/>
</dbReference>
<dbReference type="EMBL" id="AP012051">
    <property type="protein sequence ID" value="BAL81353.1"/>
    <property type="molecule type" value="Genomic_DNA"/>
</dbReference>
<proteinExistence type="predicted"/>
<dbReference type="Proteomes" id="UP000004793">
    <property type="component" value="Chromosome"/>
</dbReference>
<accession>A0A7U6GFA7</accession>
<feature type="domain" description="Integrase catalytic" evidence="1">
    <location>
        <begin position="1"/>
        <end position="116"/>
    </location>
</feature>
<dbReference type="AlphaFoldDB" id="A0A7U6GFA7"/>
<evidence type="ECO:0000259" key="1">
    <source>
        <dbReference type="PROSITE" id="PS50994"/>
    </source>
</evidence>